<gene>
    <name evidence="1" type="ORF">VSX58_05945</name>
</gene>
<dbReference type="PANTHER" id="PTHR34413">
    <property type="entry name" value="PROPHAGE TAIL FIBER ASSEMBLY PROTEIN HOMOLOG TFAE-RELATED-RELATED"/>
    <property type="match status" value="1"/>
</dbReference>
<dbReference type="EMBL" id="JAYWTM010000004">
    <property type="protein sequence ID" value="MEC5342147.1"/>
    <property type="molecule type" value="Genomic_DNA"/>
</dbReference>
<proteinExistence type="predicted"/>
<name>A0ABU6JNU6_9GAMM</name>
<dbReference type="InterPro" id="IPR051220">
    <property type="entry name" value="TFA_Chaperone"/>
</dbReference>
<dbReference type="Pfam" id="PF02413">
    <property type="entry name" value="Caudo_TAP"/>
    <property type="match status" value="1"/>
</dbReference>
<evidence type="ECO:0000313" key="2">
    <source>
        <dbReference type="Proteomes" id="UP001309705"/>
    </source>
</evidence>
<comment type="caution">
    <text evidence="1">The sequence shown here is derived from an EMBL/GenBank/DDBJ whole genome shotgun (WGS) entry which is preliminary data.</text>
</comment>
<protein>
    <submittedName>
        <fullName evidence="1">Tail fiber assembly protein</fullName>
    </submittedName>
</protein>
<reference evidence="1 2" key="1">
    <citation type="journal article" date="2017" name="Int. J. Syst. Evol. Microbiol.">
        <title>Brenneria populi subsp. brevivirga subsp. nov. isolated from symptomatic bark of Populus x euramericana canker, and description of Brenneria populi subsp. populi subsp. nov.</title>
        <authorList>
            <person name="Zheng M.H."/>
            <person name="Piao C.G."/>
            <person name="Xue H."/>
            <person name="Guo M.W."/>
            <person name="Li Y."/>
        </authorList>
    </citation>
    <scope>NUCLEOTIDE SEQUENCE [LARGE SCALE GENOMIC DNA]</scope>
    <source>
        <strain evidence="1 2">D9-5</strain>
    </source>
</reference>
<keyword evidence="2" id="KW-1185">Reference proteome</keyword>
<sequence>MNNYSTEIKTAELNENGLSKNAGWVTVYHVHPATREYLSASYEYLMAGVGLPADSYIDAPELPAAGQALCRSADGKSWEHVPDYRGQIVYDTETRQALTVTHIGKLSEGTTLLTPATEFDKWDGSQWITDTDAQQQALIQVAQQELSTRHTVANDRIQALNDAVELGIATEEETATLNEWKTYRVLLNRVDLATAPEIVWPEAPQ</sequence>
<dbReference type="PANTHER" id="PTHR34413:SF2">
    <property type="entry name" value="PROPHAGE TAIL FIBER ASSEMBLY PROTEIN HOMOLOG TFAE-RELATED"/>
    <property type="match status" value="1"/>
</dbReference>
<evidence type="ECO:0000313" key="1">
    <source>
        <dbReference type="EMBL" id="MEC5342147.1"/>
    </source>
</evidence>
<dbReference type="InterPro" id="IPR003458">
    <property type="entry name" value="Phage_T4_Gp38_tail_assem"/>
</dbReference>
<dbReference type="Proteomes" id="UP001309705">
    <property type="component" value="Unassembled WGS sequence"/>
</dbReference>
<dbReference type="RefSeq" id="WP_327617291.1">
    <property type="nucleotide sequence ID" value="NZ_JAYWTM010000004.1"/>
</dbReference>
<organism evidence="1 2">
    <name type="scientific">Brenneria populi</name>
    <dbReference type="NCBI Taxonomy" id="1505588"/>
    <lineage>
        <taxon>Bacteria</taxon>
        <taxon>Pseudomonadati</taxon>
        <taxon>Pseudomonadota</taxon>
        <taxon>Gammaproteobacteria</taxon>
        <taxon>Enterobacterales</taxon>
        <taxon>Pectobacteriaceae</taxon>
        <taxon>Brenneria</taxon>
    </lineage>
</organism>
<accession>A0ABU6JNU6</accession>